<evidence type="ECO:0000256" key="3">
    <source>
        <dbReference type="ARBA" id="ARBA00022989"/>
    </source>
</evidence>
<dbReference type="InterPro" id="IPR020846">
    <property type="entry name" value="MFS_dom"/>
</dbReference>
<keyword evidence="2 5" id="KW-0812">Transmembrane</keyword>
<dbReference type="GO" id="GO:0022857">
    <property type="term" value="F:transmembrane transporter activity"/>
    <property type="evidence" value="ECO:0007669"/>
    <property type="project" value="InterPro"/>
</dbReference>
<dbReference type="Pfam" id="PF07690">
    <property type="entry name" value="MFS_1"/>
    <property type="match status" value="1"/>
</dbReference>
<reference evidence="7" key="1">
    <citation type="submission" date="2023-10" db="EMBL/GenBank/DDBJ databases">
        <title>Genome assembly of Pristionchus species.</title>
        <authorList>
            <person name="Yoshida K."/>
            <person name="Sommer R.J."/>
        </authorList>
    </citation>
    <scope>NUCLEOTIDE SEQUENCE</scope>
    <source>
        <strain evidence="7">RS0144</strain>
    </source>
</reference>
<evidence type="ECO:0000313" key="8">
    <source>
        <dbReference type="Proteomes" id="UP001432027"/>
    </source>
</evidence>
<evidence type="ECO:0000256" key="5">
    <source>
        <dbReference type="SAM" id="Phobius"/>
    </source>
</evidence>
<dbReference type="InterPro" id="IPR011701">
    <property type="entry name" value="MFS"/>
</dbReference>
<proteinExistence type="predicted"/>
<dbReference type="EMBL" id="BTSX01000004">
    <property type="protein sequence ID" value="GMS95093.1"/>
    <property type="molecule type" value="Genomic_DNA"/>
</dbReference>
<accession>A0AAV5TLH5</accession>
<feature type="domain" description="Major facilitator superfamily (MFS) profile" evidence="6">
    <location>
        <begin position="27"/>
        <end position="478"/>
    </location>
</feature>
<dbReference type="PROSITE" id="PS50850">
    <property type="entry name" value="MFS"/>
    <property type="match status" value="1"/>
</dbReference>
<dbReference type="InterPro" id="IPR050382">
    <property type="entry name" value="MFS_Na/Anion_cotransporter"/>
</dbReference>
<feature type="transmembrane region" description="Helical" evidence="5">
    <location>
        <begin position="359"/>
        <end position="379"/>
    </location>
</feature>
<evidence type="ECO:0000256" key="2">
    <source>
        <dbReference type="ARBA" id="ARBA00022692"/>
    </source>
</evidence>
<feature type="transmembrane region" description="Helical" evidence="5">
    <location>
        <begin position="220"/>
        <end position="241"/>
    </location>
</feature>
<keyword evidence="4 5" id="KW-0472">Membrane</keyword>
<dbReference type="AlphaFoldDB" id="A0AAV5TLH5"/>
<feature type="transmembrane region" description="Helical" evidence="5">
    <location>
        <begin position="126"/>
        <end position="146"/>
    </location>
</feature>
<comment type="caution">
    <text evidence="7">The sequence shown here is derived from an EMBL/GenBank/DDBJ whole genome shotgun (WGS) entry which is preliminary data.</text>
</comment>
<dbReference type="PANTHER" id="PTHR11662:SF405">
    <property type="entry name" value="PROTEIN CBG12249"/>
    <property type="match status" value="1"/>
</dbReference>
<feature type="transmembrane region" description="Helical" evidence="5">
    <location>
        <begin position="99"/>
        <end position="119"/>
    </location>
</feature>
<dbReference type="GO" id="GO:0016020">
    <property type="term" value="C:membrane"/>
    <property type="evidence" value="ECO:0007669"/>
    <property type="project" value="UniProtKB-SubCell"/>
</dbReference>
<organism evidence="7 8">
    <name type="scientific">Pristionchus entomophagus</name>
    <dbReference type="NCBI Taxonomy" id="358040"/>
    <lineage>
        <taxon>Eukaryota</taxon>
        <taxon>Metazoa</taxon>
        <taxon>Ecdysozoa</taxon>
        <taxon>Nematoda</taxon>
        <taxon>Chromadorea</taxon>
        <taxon>Rhabditida</taxon>
        <taxon>Rhabditina</taxon>
        <taxon>Diplogasteromorpha</taxon>
        <taxon>Diplogasteroidea</taxon>
        <taxon>Neodiplogasteridae</taxon>
        <taxon>Pristionchus</taxon>
    </lineage>
</organism>
<keyword evidence="3 5" id="KW-1133">Transmembrane helix</keyword>
<feature type="transmembrane region" description="Helical" evidence="5">
    <location>
        <begin position="284"/>
        <end position="306"/>
    </location>
</feature>
<evidence type="ECO:0000259" key="6">
    <source>
        <dbReference type="PROSITE" id="PS50850"/>
    </source>
</evidence>
<feature type="transmembrane region" description="Helical" evidence="5">
    <location>
        <begin position="452"/>
        <end position="473"/>
    </location>
</feature>
<dbReference type="FunFam" id="1.20.1250.20:FF:000941">
    <property type="entry name" value="Uncharacterized protein"/>
    <property type="match status" value="1"/>
</dbReference>
<sequence>MAVADERGKANEAVHPLFSFDSHRLRICMFLLLALFIGSSNRMTLSTSIVCMVNSSTSNTNDVSNVSSTAKCARSISMSHEDDLAVEGHLDWSPSKQSMLLSSSFYGSFLTIIIAGAVIDQFSPSRILYVSLLVSSLLTIIAPFLSNSSFDVFLASRLVIGVTESVNLPAINMLASRWFPIVEKPILAALYTSGIQFAAGGSSLISAEICRSTFLHGWPAIFYIFGVATVIFVVFWCIFVVDSPSSSRWTSDEEKMYLARMIRVPKQKPSLRTSPWRAICSSSAVHSVMICSFAFGFSTSTMQAFLPTYLREQLALPVDKIGQYTLAPFFAQIVGKTTFGLITGFVVKRGFLSLTTVTRMSQSLGSFGATITLMAFAHFPTCSNPDSSMPILIAYGLIYAGGVTGYFTSLLTIAPKYTGTLTALYQLFTMLAMISSSTLVTTLTSMDSEYKWTIIFGTASLIQTIAGLHFMVFGSTETQYWADGVNRKIAPA</sequence>
<keyword evidence="8" id="KW-1185">Reference proteome</keyword>
<dbReference type="PANTHER" id="PTHR11662">
    <property type="entry name" value="SOLUTE CARRIER FAMILY 17"/>
    <property type="match status" value="1"/>
</dbReference>
<dbReference type="Gene3D" id="1.20.1250.20">
    <property type="entry name" value="MFS general substrate transporter like domains"/>
    <property type="match status" value="2"/>
</dbReference>
<feature type="transmembrane region" description="Helical" evidence="5">
    <location>
        <begin position="27"/>
        <end position="45"/>
    </location>
</feature>
<comment type="subcellular location">
    <subcellularLocation>
        <location evidence="1">Membrane</location>
        <topology evidence="1">Multi-pass membrane protein</topology>
    </subcellularLocation>
</comment>
<dbReference type="SUPFAM" id="SSF103473">
    <property type="entry name" value="MFS general substrate transporter"/>
    <property type="match status" value="1"/>
</dbReference>
<feature type="transmembrane region" description="Helical" evidence="5">
    <location>
        <begin position="423"/>
        <end position="446"/>
    </location>
</feature>
<feature type="transmembrane region" description="Helical" evidence="5">
    <location>
        <begin position="391"/>
        <end position="411"/>
    </location>
</feature>
<dbReference type="GO" id="GO:0006820">
    <property type="term" value="P:monoatomic anion transport"/>
    <property type="evidence" value="ECO:0007669"/>
    <property type="project" value="TreeGrafter"/>
</dbReference>
<dbReference type="FunFam" id="1.20.1250.20:FF:000355">
    <property type="entry name" value="SLC (SoLute Carrier) homolog"/>
    <property type="match status" value="1"/>
</dbReference>
<evidence type="ECO:0000256" key="4">
    <source>
        <dbReference type="ARBA" id="ARBA00023136"/>
    </source>
</evidence>
<protein>
    <recommendedName>
        <fullName evidence="6">Major facilitator superfamily (MFS) profile domain-containing protein</fullName>
    </recommendedName>
</protein>
<evidence type="ECO:0000313" key="7">
    <source>
        <dbReference type="EMBL" id="GMS95093.1"/>
    </source>
</evidence>
<gene>
    <name evidence="7" type="ORF">PENTCL1PPCAC_17268</name>
</gene>
<feature type="transmembrane region" description="Helical" evidence="5">
    <location>
        <begin position="326"/>
        <end position="347"/>
    </location>
</feature>
<dbReference type="Proteomes" id="UP001432027">
    <property type="component" value="Unassembled WGS sequence"/>
</dbReference>
<name>A0AAV5TLH5_9BILA</name>
<dbReference type="InterPro" id="IPR036259">
    <property type="entry name" value="MFS_trans_sf"/>
</dbReference>
<evidence type="ECO:0000256" key="1">
    <source>
        <dbReference type="ARBA" id="ARBA00004141"/>
    </source>
</evidence>